<dbReference type="EMBL" id="JAWDJX010000007">
    <property type="protein sequence ID" value="KAK3056103.1"/>
    <property type="molecule type" value="Genomic_DNA"/>
</dbReference>
<evidence type="ECO:0000313" key="1">
    <source>
        <dbReference type="EMBL" id="KAK3056103.1"/>
    </source>
</evidence>
<organism evidence="1 2">
    <name type="scientific">Extremus antarcticus</name>
    <dbReference type="NCBI Taxonomy" id="702011"/>
    <lineage>
        <taxon>Eukaryota</taxon>
        <taxon>Fungi</taxon>
        <taxon>Dikarya</taxon>
        <taxon>Ascomycota</taxon>
        <taxon>Pezizomycotina</taxon>
        <taxon>Dothideomycetes</taxon>
        <taxon>Dothideomycetidae</taxon>
        <taxon>Mycosphaerellales</taxon>
        <taxon>Extremaceae</taxon>
        <taxon>Extremus</taxon>
    </lineage>
</organism>
<evidence type="ECO:0000313" key="2">
    <source>
        <dbReference type="Proteomes" id="UP001271007"/>
    </source>
</evidence>
<dbReference type="Proteomes" id="UP001271007">
    <property type="component" value="Unassembled WGS sequence"/>
</dbReference>
<keyword evidence="2" id="KW-1185">Reference proteome</keyword>
<proteinExistence type="predicted"/>
<name>A0AAJ0GEU2_9PEZI</name>
<dbReference type="AlphaFoldDB" id="A0AAJ0GEU2"/>
<reference evidence="1" key="1">
    <citation type="submission" date="2023-04" db="EMBL/GenBank/DDBJ databases">
        <title>Black Yeasts Isolated from many extreme environments.</title>
        <authorList>
            <person name="Coleine C."/>
            <person name="Stajich J.E."/>
            <person name="Selbmann L."/>
        </authorList>
    </citation>
    <scope>NUCLEOTIDE SEQUENCE</scope>
    <source>
        <strain evidence="1">CCFEE 5312</strain>
    </source>
</reference>
<comment type="caution">
    <text evidence="1">The sequence shown here is derived from an EMBL/GenBank/DDBJ whole genome shotgun (WGS) entry which is preliminary data.</text>
</comment>
<sequence>MSTETFNLRTQTLANAKLLLKTTTSSSAPTSPNLGNISQSTLIPSSSSLGELDVVVFGTNGDYTAAVMVGLVPAIETEPTPNAETALRKLFAATCELLKMYIPKVGSHQRNIHGGGVFDEVRIALIVMLQ</sequence>
<gene>
    <name evidence="1" type="ORF">LTR09_003339</name>
</gene>
<accession>A0AAJ0GEU2</accession>
<protein>
    <submittedName>
        <fullName evidence="1">Uncharacterized protein</fullName>
    </submittedName>
</protein>